<comment type="caution">
    <text evidence="1">The sequence shown here is derived from an EMBL/GenBank/DDBJ whole genome shotgun (WGS) entry which is preliminary data.</text>
</comment>
<name>A0A9P8ZWQ5_9PEZI</name>
<protein>
    <submittedName>
        <fullName evidence="1">Uncharacterized protein</fullName>
    </submittedName>
</protein>
<dbReference type="RefSeq" id="XP_045957469.1">
    <property type="nucleotide sequence ID" value="XM_046103058.1"/>
</dbReference>
<organism evidence="1 2">
    <name type="scientific">Truncatella angustata</name>
    <dbReference type="NCBI Taxonomy" id="152316"/>
    <lineage>
        <taxon>Eukaryota</taxon>
        <taxon>Fungi</taxon>
        <taxon>Dikarya</taxon>
        <taxon>Ascomycota</taxon>
        <taxon>Pezizomycotina</taxon>
        <taxon>Sordariomycetes</taxon>
        <taxon>Xylariomycetidae</taxon>
        <taxon>Amphisphaeriales</taxon>
        <taxon>Sporocadaceae</taxon>
        <taxon>Truncatella</taxon>
    </lineage>
</organism>
<keyword evidence="2" id="KW-1185">Reference proteome</keyword>
<proteinExistence type="predicted"/>
<dbReference type="GeneID" id="70131950"/>
<sequence length="58" mass="6670">MKCELDQSFMTPDDATATAMHQLRWSLARLMMSCASVQDLKKCRFRISLGCWSRGRLS</sequence>
<evidence type="ECO:0000313" key="1">
    <source>
        <dbReference type="EMBL" id="KAH6653192.1"/>
    </source>
</evidence>
<evidence type="ECO:0000313" key="2">
    <source>
        <dbReference type="Proteomes" id="UP000758603"/>
    </source>
</evidence>
<dbReference type="Proteomes" id="UP000758603">
    <property type="component" value="Unassembled WGS sequence"/>
</dbReference>
<accession>A0A9P8ZWQ5</accession>
<gene>
    <name evidence="1" type="ORF">BKA67DRAFT_568830</name>
</gene>
<dbReference type="EMBL" id="JAGPXC010000005">
    <property type="protein sequence ID" value="KAH6653192.1"/>
    <property type="molecule type" value="Genomic_DNA"/>
</dbReference>
<dbReference type="AlphaFoldDB" id="A0A9P8ZWQ5"/>
<reference evidence="1" key="1">
    <citation type="journal article" date="2021" name="Nat. Commun.">
        <title>Genetic determinants of endophytism in the Arabidopsis root mycobiome.</title>
        <authorList>
            <person name="Mesny F."/>
            <person name="Miyauchi S."/>
            <person name="Thiergart T."/>
            <person name="Pickel B."/>
            <person name="Atanasova L."/>
            <person name="Karlsson M."/>
            <person name="Huettel B."/>
            <person name="Barry K.W."/>
            <person name="Haridas S."/>
            <person name="Chen C."/>
            <person name="Bauer D."/>
            <person name="Andreopoulos W."/>
            <person name="Pangilinan J."/>
            <person name="LaButti K."/>
            <person name="Riley R."/>
            <person name="Lipzen A."/>
            <person name="Clum A."/>
            <person name="Drula E."/>
            <person name="Henrissat B."/>
            <person name="Kohler A."/>
            <person name="Grigoriev I.V."/>
            <person name="Martin F.M."/>
            <person name="Hacquard S."/>
        </authorList>
    </citation>
    <scope>NUCLEOTIDE SEQUENCE</scope>
    <source>
        <strain evidence="1">MPI-SDFR-AT-0073</strain>
    </source>
</reference>